<protein>
    <submittedName>
        <fullName evidence="2">Uncharacterized protein</fullName>
    </submittedName>
</protein>
<dbReference type="EMBL" id="JAPDHZ010000003">
    <property type="protein sequence ID" value="MDG0791880.1"/>
    <property type="molecule type" value="Genomic_DNA"/>
</dbReference>
<feature type="transmembrane region" description="Helical" evidence="1">
    <location>
        <begin position="73"/>
        <end position="92"/>
    </location>
</feature>
<evidence type="ECO:0000313" key="3">
    <source>
        <dbReference type="Proteomes" id="UP001153387"/>
    </source>
</evidence>
<accession>A0A9X4KLM2</accession>
<evidence type="ECO:0000256" key="1">
    <source>
        <dbReference type="SAM" id="Phobius"/>
    </source>
</evidence>
<proteinExistence type="predicted"/>
<keyword evidence="1" id="KW-0472">Membrane</keyword>
<keyword evidence="1" id="KW-0812">Transmembrane</keyword>
<evidence type="ECO:0000313" key="2">
    <source>
        <dbReference type="EMBL" id="MDG0791880.1"/>
    </source>
</evidence>
<reference evidence="2 3" key="1">
    <citation type="submission" date="2022-10" db="EMBL/GenBank/DDBJ databases">
        <title>Comparative genomic analysis of Cohnella hashimotonis sp. nov., isolated from the International Space Station.</title>
        <authorList>
            <person name="Simpson A."/>
            <person name="Venkateswaran K."/>
        </authorList>
    </citation>
    <scope>NUCLEOTIDE SEQUENCE [LARGE SCALE GENOMIC DNA]</scope>
    <source>
        <strain evidence="2 3">DSM 18997</strain>
    </source>
</reference>
<comment type="caution">
    <text evidence="2">The sequence shown here is derived from an EMBL/GenBank/DDBJ whole genome shotgun (WGS) entry which is preliminary data.</text>
</comment>
<keyword evidence="3" id="KW-1185">Reference proteome</keyword>
<name>A0A9X4KLM2_9BACL</name>
<organism evidence="2 3">
    <name type="scientific">Cohnella ginsengisoli</name>
    <dbReference type="NCBI Taxonomy" id="425004"/>
    <lineage>
        <taxon>Bacteria</taxon>
        <taxon>Bacillati</taxon>
        <taxon>Bacillota</taxon>
        <taxon>Bacilli</taxon>
        <taxon>Bacillales</taxon>
        <taxon>Paenibacillaceae</taxon>
        <taxon>Cohnella</taxon>
    </lineage>
</organism>
<feature type="transmembrane region" description="Helical" evidence="1">
    <location>
        <begin position="5"/>
        <end position="21"/>
    </location>
</feature>
<gene>
    <name evidence="2" type="ORF">OMP38_14160</name>
</gene>
<keyword evidence="1" id="KW-1133">Transmembrane helix</keyword>
<feature type="transmembrane region" description="Helical" evidence="1">
    <location>
        <begin position="51"/>
        <end position="67"/>
    </location>
</feature>
<dbReference type="Proteomes" id="UP001153387">
    <property type="component" value="Unassembled WGS sequence"/>
</dbReference>
<dbReference type="RefSeq" id="WP_277565722.1">
    <property type="nucleotide sequence ID" value="NZ_JAPDHZ010000003.1"/>
</dbReference>
<feature type="transmembrane region" description="Helical" evidence="1">
    <location>
        <begin position="27"/>
        <end position="44"/>
    </location>
</feature>
<sequence length="100" mass="10692">MKKNSGWAVVLIALGVLLLFGKLGHLVGWIIGLLIPIAIIGLGVMAWRNGYRLIGIVIGIIGGFMLLGKLSVVIFWVAAIGLIVLGISMLSGKTGRTRRW</sequence>
<dbReference type="AlphaFoldDB" id="A0A9X4KLM2"/>